<dbReference type="Pfam" id="PF12867">
    <property type="entry name" value="DinB_2"/>
    <property type="match status" value="1"/>
</dbReference>
<keyword evidence="3" id="KW-1185">Reference proteome</keyword>
<dbReference type="RefSeq" id="WP_245128631.1">
    <property type="nucleotide sequence ID" value="NZ_JALJEJ010000001.1"/>
</dbReference>
<gene>
    <name evidence="2" type="ORF">MUY27_03725</name>
</gene>
<evidence type="ECO:0000259" key="1">
    <source>
        <dbReference type="Pfam" id="PF12867"/>
    </source>
</evidence>
<dbReference type="InterPro" id="IPR024775">
    <property type="entry name" value="DinB-like"/>
</dbReference>
<dbReference type="InterPro" id="IPR034660">
    <property type="entry name" value="DinB/YfiT-like"/>
</dbReference>
<dbReference type="EMBL" id="JALJEJ010000001">
    <property type="protein sequence ID" value="MCJ8208803.1"/>
    <property type="molecule type" value="Genomic_DNA"/>
</dbReference>
<dbReference type="AlphaFoldDB" id="A0A9X2BC02"/>
<dbReference type="SUPFAM" id="SSF109854">
    <property type="entry name" value="DinB/YfiT-like putative metalloenzymes"/>
    <property type="match status" value="1"/>
</dbReference>
<evidence type="ECO:0000313" key="3">
    <source>
        <dbReference type="Proteomes" id="UP001139450"/>
    </source>
</evidence>
<sequence length="161" mass="18148">MATTAEILERKFDNVFHGQPWYGRNIFDIISDVTFETAYEKPAGAAHTILEILLHMLSWTQEVTARLGGKFAGTPEGDDWPKAGKPDEARLPQVINDLKLANVNLVKAIHELPDEKWQQLINDERDEEPVATYEGLVDGFIQHQVYHAGQIAILNRMLGGR</sequence>
<proteinExistence type="predicted"/>
<accession>A0A9X2BC02</accession>
<reference evidence="2" key="1">
    <citation type="submission" date="2022-04" db="EMBL/GenBank/DDBJ databases">
        <title>Mucilaginibacter sp. RS28 isolated from freshwater.</title>
        <authorList>
            <person name="Ko S.-R."/>
        </authorList>
    </citation>
    <scope>NUCLEOTIDE SEQUENCE</scope>
    <source>
        <strain evidence="2">RS28</strain>
    </source>
</reference>
<comment type="caution">
    <text evidence="2">The sequence shown here is derived from an EMBL/GenBank/DDBJ whole genome shotgun (WGS) entry which is preliminary data.</text>
</comment>
<protein>
    <submittedName>
        <fullName evidence="2">DinB family protein</fullName>
    </submittedName>
</protein>
<organism evidence="2 3">
    <name type="scientific">Mucilaginibacter straminoryzae</name>
    <dbReference type="NCBI Taxonomy" id="2932774"/>
    <lineage>
        <taxon>Bacteria</taxon>
        <taxon>Pseudomonadati</taxon>
        <taxon>Bacteroidota</taxon>
        <taxon>Sphingobacteriia</taxon>
        <taxon>Sphingobacteriales</taxon>
        <taxon>Sphingobacteriaceae</taxon>
        <taxon>Mucilaginibacter</taxon>
    </lineage>
</organism>
<feature type="domain" description="DinB-like" evidence="1">
    <location>
        <begin position="29"/>
        <end position="151"/>
    </location>
</feature>
<name>A0A9X2BC02_9SPHI</name>
<evidence type="ECO:0000313" key="2">
    <source>
        <dbReference type="EMBL" id="MCJ8208803.1"/>
    </source>
</evidence>
<dbReference type="Gene3D" id="1.20.120.450">
    <property type="entry name" value="dinb family like domain"/>
    <property type="match status" value="1"/>
</dbReference>
<dbReference type="Proteomes" id="UP001139450">
    <property type="component" value="Unassembled WGS sequence"/>
</dbReference>